<evidence type="ECO:0000256" key="2">
    <source>
        <dbReference type="SAM" id="Phobius"/>
    </source>
</evidence>
<evidence type="ECO:0000313" key="4">
    <source>
        <dbReference type="EMBL" id="PAU77677.1"/>
    </source>
</evidence>
<dbReference type="EMBL" id="NSKD01000009">
    <property type="protein sequence ID" value="PAU77677.1"/>
    <property type="molecule type" value="Genomic_DNA"/>
</dbReference>
<organism evidence="4 5">
    <name type="scientific">Halovibrio salipaludis</name>
    <dbReference type="NCBI Taxonomy" id="2032626"/>
    <lineage>
        <taxon>Bacteria</taxon>
        <taxon>Pseudomonadati</taxon>
        <taxon>Pseudomonadota</taxon>
        <taxon>Gammaproteobacteria</taxon>
        <taxon>Oceanospirillales</taxon>
        <taxon>Halomonadaceae</taxon>
        <taxon>Halovibrio</taxon>
    </lineage>
</organism>
<keyword evidence="2" id="KW-0812">Transmembrane</keyword>
<protein>
    <submittedName>
        <fullName evidence="4">Uncharacterized protein</fullName>
    </submittedName>
</protein>
<keyword evidence="5" id="KW-1185">Reference proteome</keyword>
<name>A0A2A2EZ91_9GAMM</name>
<dbReference type="Proteomes" id="UP000218896">
    <property type="component" value="Unassembled WGS sequence"/>
</dbReference>
<gene>
    <name evidence="4" type="ORF">CK501_14545</name>
</gene>
<keyword evidence="2" id="KW-1133">Transmembrane helix</keyword>
<feature type="coiled-coil region" evidence="1">
    <location>
        <begin position="88"/>
        <end position="141"/>
    </location>
</feature>
<keyword evidence="1" id="KW-0175">Coiled coil</keyword>
<evidence type="ECO:0000256" key="1">
    <source>
        <dbReference type="SAM" id="Coils"/>
    </source>
</evidence>
<feature type="transmembrane region" description="Helical" evidence="2">
    <location>
        <begin position="65"/>
        <end position="85"/>
    </location>
</feature>
<dbReference type="RefSeq" id="WP_095618476.1">
    <property type="nucleotide sequence ID" value="NZ_NSKD01000009.1"/>
</dbReference>
<keyword evidence="2" id="KW-0472">Membrane</keyword>
<evidence type="ECO:0000256" key="3">
    <source>
        <dbReference type="SAM" id="SignalP"/>
    </source>
</evidence>
<feature type="coiled-coil region" evidence="1">
    <location>
        <begin position="23"/>
        <end position="57"/>
    </location>
</feature>
<dbReference type="AlphaFoldDB" id="A0A2A2EZ91"/>
<sequence>MRYRQLLVFVVCLGVLLFASSVWAEAVDEKVEQKSRIEQLKQQNMLLQERIDVVREHQGRVLSTVQWALSILAIVAVLLLGYNWFSNKKIYERDKAAMNEEMERHKEQVDQRVKTHFEGEANRLNKEVSEVEQRLNGAVKQKVDETIADSIKKLEAKISRVEQNSNLRLVDVEFTLEWTDHERWVEKDVMANALTSATRMLEISFKANHDWYLDQALDVLEKDIDTLAEQKRNQPPESTDVSNLSVQLEKVPAEKRIVVDSIKEKLSRLRAGQKGS</sequence>
<feature type="signal peptide" evidence="3">
    <location>
        <begin position="1"/>
        <end position="24"/>
    </location>
</feature>
<accession>A0A2A2EZ91</accession>
<feature type="chain" id="PRO_5013104457" evidence="3">
    <location>
        <begin position="25"/>
        <end position="276"/>
    </location>
</feature>
<evidence type="ECO:0000313" key="5">
    <source>
        <dbReference type="Proteomes" id="UP000218896"/>
    </source>
</evidence>
<keyword evidence="3" id="KW-0732">Signal</keyword>
<proteinExistence type="predicted"/>
<comment type="caution">
    <text evidence="4">The sequence shown here is derived from an EMBL/GenBank/DDBJ whole genome shotgun (WGS) entry which is preliminary data.</text>
</comment>
<reference evidence="4 5" key="1">
    <citation type="submission" date="2017-08" db="EMBL/GenBank/DDBJ databases">
        <title>Halovibrio sewagensis sp. nov., isolated from wastewater of high salinity.</title>
        <authorList>
            <person name="Dong X."/>
            <person name="Zhang G."/>
        </authorList>
    </citation>
    <scope>NUCLEOTIDE SEQUENCE [LARGE SCALE GENOMIC DNA]</scope>
    <source>
        <strain evidence="4 5">YL5-2</strain>
    </source>
</reference>